<evidence type="ECO:0000256" key="4">
    <source>
        <dbReference type="ARBA" id="ARBA00022556"/>
    </source>
</evidence>
<dbReference type="RefSeq" id="WP_092593768.1">
    <property type="nucleotide sequence ID" value="NZ_FMXN01000012.1"/>
</dbReference>
<proteinExistence type="inferred from homology"/>
<protein>
    <recommendedName>
        <fullName evidence="10">UDP-2,3-diacylglucosamine hydrolase</fullName>
        <ecNumber evidence="10">3.6.1.54</ecNumber>
    </recommendedName>
    <alternativeName>
        <fullName evidence="10">UDP-2,3-diacylglucosamine diphosphatase</fullName>
    </alternativeName>
</protein>
<comment type="catalytic activity">
    <reaction evidence="10">
        <text>UDP-2-N,3-O-bis[(3R)-3-hydroxytetradecanoyl]-alpha-D-glucosamine + H2O = 2-N,3-O-bis[(3R)-3-hydroxytetradecanoyl]-alpha-D-glucosaminyl 1-phosphate + UMP + 2 H(+)</text>
        <dbReference type="Rhea" id="RHEA:25213"/>
        <dbReference type="ChEBI" id="CHEBI:15377"/>
        <dbReference type="ChEBI" id="CHEBI:15378"/>
        <dbReference type="ChEBI" id="CHEBI:57865"/>
        <dbReference type="ChEBI" id="CHEBI:57957"/>
        <dbReference type="ChEBI" id="CHEBI:78847"/>
        <dbReference type="EC" id="3.6.1.54"/>
    </reaction>
</comment>
<comment type="function">
    <text evidence="10">Hydrolyzes the pyrophosphate bond of UDP-2,3-diacylglucosamine to yield 2,3-diacylglucosamine 1-phosphate (lipid X) and UMP by catalyzing the attack of water at the alpha-P atom. Involved in the biosynthesis of lipid A, a phosphorylated glycolipid that anchors the lipopolysaccharide to the outer membrane of the cell.</text>
</comment>
<dbReference type="NCBIfam" id="TIGR01854">
    <property type="entry name" value="lipid_A_lpxH"/>
    <property type="match status" value="1"/>
</dbReference>
<accession>A0A1G6DR14</accession>
<evidence type="ECO:0000256" key="10">
    <source>
        <dbReference type="HAMAP-Rule" id="MF_00575"/>
    </source>
</evidence>
<evidence type="ECO:0000313" key="12">
    <source>
        <dbReference type="EMBL" id="SDB47657.1"/>
    </source>
</evidence>
<evidence type="ECO:0000256" key="5">
    <source>
        <dbReference type="ARBA" id="ARBA00022723"/>
    </source>
</evidence>
<dbReference type="UniPathway" id="UPA00359">
    <property type="reaction ID" value="UER00480"/>
</dbReference>
<dbReference type="NCBIfam" id="NF003743">
    <property type="entry name" value="PRK05340.1"/>
    <property type="match status" value="1"/>
</dbReference>
<comment type="pathway">
    <text evidence="10">Glycolipid biosynthesis; lipid IV(A) biosynthesis; lipid IV(A) from (3R)-3-hydroxytetradecanoyl-[acyl-carrier-protein] and UDP-N-acetyl-alpha-D-glucosamine: step 4/6.</text>
</comment>
<dbReference type="EMBL" id="FMXN01000012">
    <property type="protein sequence ID" value="SDB47657.1"/>
    <property type="molecule type" value="Genomic_DNA"/>
</dbReference>
<comment type="subcellular location">
    <subcellularLocation>
        <location evidence="10">Cell inner membrane</location>
        <topology evidence="10">Peripheral membrane protein</topology>
        <orientation evidence="10">Cytoplasmic side</orientation>
    </subcellularLocation>
</comment>
<feature type="binding site" evidence="10">
    <location>
        <position position="114"/>
    </location>
    <ligand>
        <name>Mn(2+)</name>
        <dbReference type="ChEBI" id="CHEBI:29035"/>
        <label>2</label>
    </ligand>
</feature>
<dbReference type="STRING" id="1159017.SAMN02927930_01848"/>
<feature type="binding site" evidence="10">
    <location>
        <position position="79"/>
    </location>
    <ligand>
        <name>Mn(2+)</name>
        <dbReference type="ChEBI" id="CHEBI:29035"/>
        <label>2</label>
    </ligand>
</feature>
<dbReference type="OrthoDB" id="9783283at2"/>
<dbReference type="Proteomes" id="UP000199626">
    <property type="component" value="Unassembled WGS sequence"/>
</dbReference>
<feature type="binding site" evidence="10">
    <location>
        <position position="41"/>
    </location>
    <ligand>
        <name>Mn(2+)</name>
        <dbReference type="ChEBI" id="CHEBI:29035"/>
        <label>1</label>
    </ligand>
</feature>
<dbReference type="GO" id="GO:0019897">
    <property type="term" value="C:extrinsic component of plasma membrane"/>
    <property type="evidence" value="ECO:0007669"/>
    <property type="project" value="UniProtKB-UniRule"/>
</dbReference>
<evidence type="ECO:0000256" key="2">
    <source>
        <dbReference type="ARBA" id="ARBA00022516"/>
    </source>
</evidence>
<evidence type="ECO:0000313" key="13">
    <source>
        <dbReference type="Proteomes" id="UP000199626"/>
    </source>
</evidence>
<feature type="binding site" evidence="10">
    <location>
        <begin position="79"/>
        <end position="80"/>
    </location>
    <ligand>
        <name>substrate</name>
    </ligand>
</feature>
<reference evidence="13" key="1">
    <citation type="submission" date="2016-10" db="EMBL/GenBank/DDBJ databases">
        <authorList>
            <person name="Varghese N."/>
            <person name="Submissions S."/>
        </authorList>
    </citation>
    <scope>NUCLEOTIDE SEQUENCE [LARGE SCALE GENOMIC DNA]</scope>
    <source>
        <strain evidence="13">CGMCC 1.10824</strain>
    </source>
</reference>
<feature type="binding site" evidence="10">
    <location>
        <position position="41"/>
    </location>
    <ligand>
        <name>Mn(2+)</name>
        <dbReference type="ChEBI" id="CHEBI:29035"/>
        <label>2</label>
    </ligand>
</feature>
<dbReference type="HAMAP" id="MF_00575">
    <property type="entry name" value="LpxH"/>
    <property type="match status" value="1"/>
</dbReference>
<dbReference type="InterPro" id="IPR043461">
    <property type="entry name" value="LpxH-like"/>
</dbReference>
<dbReference type="GO" id="GO:0009245">
    <property type="term" value="P:lipid A biosynthetic process"/>
    <property type="evidence" value="ECO:0007669"/>
    <property type="project" value="UniProtKB-UniRule"/>
</dbReference>
<keyword evidence="3 10" id="KW-0997">Cell inner membrane</keyword>
<dbReference type="SUPFAM" id="SSF56300">
    <property type="entry name" value="Metallo-dependent phosphatases"/>
    <property type="match status" value="1"/>
</dbReference>
<comment type="caution">
    <text evidence="10">Lacks conserved residue(s) required for the propagation of feature annotation.</text>
</comment>
<keyword evidence="5 10" id="KW-0479">Metal-binding</keyword>
<keyword evidence="13" id="KW-1185">Reference proteome</keyword>
<dbReference type="Gene3D" id="3.60.21.10">
    <property type="match status" value="1"/>
</dbReference>
<dbReference type="AlphaFoldDB" id="A0A1G6DR14"/>
<feature type="binding site" evidence="10">
    <location>
        <position position="199"/>
    </location>
    <ligand>
        <name>Mn(2+)</name>
        <dbReference type="ChEBI" id="CHEBI:29035"/>
        <label>1</label>
    </ligand>
</feature>
<dbReference type="PANTHER" id="PTHR34990">
    <property type="entry name" value="UDP-2,3-DIACYLGLUCOSAMINE HYDROLASE-RELATED"/>
    <property type="match status" value="1"/>
</dbReference>
<gene>
    <name evidence="10" type="primary">lpxH</name>
    <name evidence="12" type="ORF">SAMN02927930_01848</name>
</gene>
<keyword evidence="7 10" id="KW-0443">Lipid metabolism</keyword>
<dbReference type="GO" id="GO:0008758">
    <property type="term" value="F:UDP-2,3-diacylglucosamine hydrolase activity"/>
    <property type="evidence" value="ECO:0007669"/>
    <property type="project" value="UniProtKB-UniRule"/>
</dbReference>
<feature type="binding site" evidence="10">
    <location>
        <position position="164"/>
    </location>
    <ligand>
        <name>substrate</name>
    </ligand>
</feature>
<keyword evidence="2 10" id="KW-0444">Lipid biosynthesis</keyword>
<evidence type="ECO:0000256" key="3">
    <source>
        <dbReference type="ARBA" id="ARBA00022519"/>
    </source>
</evidence>
<feature type="domain" description="Calcineurin-like phosphoesterase" evidence="11">
    <location>
        <begin position="2"/>
        <end position="201"/>
    </location>
</feature>
<feature type="binding site" evidence="10">
    <location>
        <position position="197"/>
    </location>
    <ligand>
        <name>substrate</name>
    </ligand>
</feature>
<dbReference type="PANTHER" id="PTHR34990:SF1">
    <property type="entry name" value="UDP-2,3-DIACYLGLUCOSAMINE HYDROLASE"/>
    <property type="match status" value="1"/>
</dbReference>
<feature type="binding site" evidence="10">
    <location>
        <position position="197"/>
    </location>
    <ligand>
        <name>Mn(2+)</name>
        <dbReference type="ChEBI" id="CHEBI:29035"/>
        <label>2</label>
    </ligand>
</feature>
<evidence type="ECO:0000259" key="11">
    <source>
        <dbReference type="Pfam" id="PF00149"/>
    </source>
</evidence>
<keyword evidence="8 10" id="KW-0472">Membrane</keyword>
<dbReference type="Pfam" id="PF00149">
    <property type="entry name" value="Metallophos"/>
    <property type="match status" value="1"/>
</dbReference>
<dbReference type="EC" id="3.6.1.54" evidence="10"/>
<evidence type="ECO:0000256" key="7">
    <source>
        <dbReference type="ARBA" id="ARBA00023098"/>
    </source>
</evidence>
<dbReference type="InterPro" id="IPR004843">
    <property type="entry name" value="Calcineurin-like_PHP"/>
</dbReference>
<keyword evidence="4 10" id="KW-0441">Lipid A biosynthesis</keyword>
<feature type="binding site" evidence="10">
    <location>
        <position position="160"/>
    </location>
    <ligand>
        <name>substrate</name>
    </ligand>
</feature>
<dbReference type="GO" id="GO:0005737">
    <property type="term" value="C:cytoplasm"/>
    <property type="evidence" value="ECO:0007669"/>
    <property type="project" value="InterPro"/>
</dbReference>
<organism evidence="12 13">
    <name type="scientific">Pseudidiomarina indica</name>
    <dbReference type="NCBI Taxonomy" id="1159017"/>
    <lineage>
        <taxon>Bacteria</taxon>
        <taxon>Pseudomonadati</taxon>
        <taxon>Pseudomonadota</taxon>
        <taxon>Gammaproteobacteria</taxon>
        <taxon>Alteromonadales</taxon>
        <taxon>Idiomarinaceae</taxon>
        <taxon>Pseudidiomarina</taxon>
    </lineage>
</organism>
<feature type="binding site" evidence="10">
    <location>
        <position position="122"/>
    </location>
    <ligand>
        <name>substrate</name>
    </ligand>
</feature>
<keyword evidence="6 10" id="KW-0378">Hydrolase</keyword>
<evidence type="ECO:0000256" key="1">
    <source>
        <dbReference type="ARBA" id="ARBA00022475"/>
    </source>
</evidence>
<dbReference type="InterPro" id="IPR010138">
    <property type="entry name" value="UDP-diacylglucosamine_Hdrlase"/>
</dbReference>
<feature type="binding site" evidence="10">
    <location>
        <position position="8"/>
    </location>
    <ligand>
        <name>Mn(2+)</name>
        <dbReference type="ChEBI" id="CHEBI:29035"/>
        <label>1</label>
    </ligand>
</feature>
<comment type="cofactor">
    <cofactor evidence="10">
        <name>Mn(2+)</name>
        <dbReference type="ChEBI" id="CHEBI:29035"/>
    </cofactor>
    <text evidence="10">Binds 2 Mn(2+) ions per subunit in a binuclear metal center.</text>
</comment>
<dbReference type="InterPro" id="IPR029052">
    <property type="entry name" value="Metallo-depent_PP-like"/>
</dbReference>
<feature type="binding site" evidence="10">
    <location>
        <position position="10"/>
    </location>
    <ligand>
        <name>Mn(2+)</name>
        <dbReference type="ChEBI" id="CHEBI:29035"/>
        <label>1</label>
    </ligand>
</feature>
<dbReference type="CDD" id="cd07398">
    <property type="entry name" value="MPP_YbbF-LpxH"/>
    <property type="match status" value="1"/>
</dbReference>
<name>A0A1G6DR14_9GAMM</name>
<sequence>MATWFIADLHLSPARPDITALFQHFLEHQARHAEALYILGDLFDVWIGDDDTSDFATAVQAALRQLTQSGVPVCFMAGNRDFLIGKRFAQQTGVQILTEPTLIDLYGTPTLLLHGDTLCTDDVSYQRFRKVIRHPVVQRLLLCLPLRTRMSIAQRLRATSKTQQPLTEEQLKIMDANPQAVQNAFMQYQVRQMIHGHTHRPAIHQHSLPQGQVAERIVVGDWYTQGSLLKVTPVSRELLVEPLQ</sequence>
<keyword evidence="9 10" id="KW-0464">Manganese</keyword>
<comment type="similarity">
    <text evidence="10">Belongs to the LpxH family.</text>
</comment>
<evidence type="ECO:0000256" key="6">
    <source>
        <dbReference type="ARBA" id="ARBA00022801"/>
    </source>
</evidence>
<keyword evidence="1 10" id="KW-1003">Cell membrane</keyword>
<evidence type="ECO:0000256" key="9">
    <source>
        <dbReference type="ARBA" id="ARBA00023211"/>
    </source>
</evidence>
<evidence type="ECO:0000256" key="8">
    <source>
        <dbReference type="ARBA" id="ARBA00023136"/>
    </source>
</evidence>
<dbReference type="GO" id="GO:0030145">
    <property type="term" value="F:manganese ion binding"/>
    <property type="evidence" value="ECO:0007669"/>
    <property type="project" value="UniProtKB-UniRule"/>
</dbReference>